<dbReference type="AlphaFoldDB" id="A0A370DDZ8"/>
<dbReference type="PROSITE" id="PS00380">
    <property type="entry name" value="RHODANESE_1"/>
    <property type="match status" value="1"/>
</dbReference>
<dbReference type="InterPro" id="IPR036873">
    <property type="entry name" value="Rhodanese-like_dom_sf"/>
</dbReference>
<evidence type="ECO:0000313" key="6">
    <source>
        <dbReference type="EMBL" id="RDH83135.1"/>
    </source>
</evidence>
<dbReference type="InterPro" id="IPR001763">
    <property type="entry name" value="Rhodanese-like_dom"/>
</dbReference>
<dbReference type="PROSITE" id="PS50987">
    <property type="entry name" value="HTH_ARSR_2"/>
    <property type="match status" value="1"/>
</dbReference>
<keyword evidence="2" id="KW-0238">DNA-binding</keyword>
<dbReference type="SUPFAM" id="SSF46785">
    <property type="entry name" value="Winged helix' DNA-binding domain"/>
    <property type="match status" value="1"/>
</dbReference>
<reference evidence="6 7" key="1">
    <citation type="journal article" date="2018" name="ISME J.">
        <title>Endosymbiont genomes yield clues of tubeworm success.</title>
        <authorList>
            <person name="Li Y."/>
            <person name="Liles M.R."/>
            <person name="Halanych K.M."/>
        </authorList>
    </citation>
    <scope>NUCLEOTIDE SEQUENCE [LARGE SCALE GENOMIC DNA]</scope>
    <source>
        <strain evidence="6">A1464</strain>
    </source>
</reference>
<evidence type="ECO:0000256" key="2">
    <source>
        <dbReference type="ARBA" id="ARBA00023125"/>
    </source>
</evidence>
<proteinExistence type="predicted"/>
<dbReference type="CDD" id="cd00158">
    <property type="entry name" value="RHOD"/>
    <property type="match status" value="1"/>
</dbReference>
<keyword evidence="1" id="KW-0805">Transcription regulation</keyword>
<dbReference type="Gene3D" id="3.40.250.10">
    <property type="entry name" value="Rhodanese-like domain"/>
    <property type="match status" value="1"/>
</dbReference>
<dbReference type="InterPro" id="IPR036390">
    <property type="entry name" value="WH_DNA-bd_sf"/>
</dbReference>
<evidence type="ECO:0000313" key="7">
    <source>
        <dbReference type="Proteomes" id="UP000254266"/>
    </source>
</evidence>
<dbReference type="PROSITE" id="PS50206">
    <property type="entry name" value="RHODANESE_3"/>
    <property type="match status" value="1"/>
</dbReference>
<gene>
    <name evidence="6" type="ORF">DIZ80_08965</name>
</gene>
<dbReference type="NCBIfam" id="NF033788">
    <property type="entry name" value="HTH_metalloreg"/>
    <property type="match status" value="1"/>
</dbReference>
<evidence type="ECO:0000256" key="1">
    <source>
        <dbReference type="ARBA" id="ARBA00023015"/>
    </source>
</evidence>
<dbReference type="Gene3D" id="1.10.10.10">
    <property type="entry name" value="Winged helix-like DNA-binding domain superfamily/Winged helix DNA-binding domain"/>
    <property type="match status" value="1"/>
</dbReference>
<sequence>MSFKHDLFAQFARVGKALSNGNRLEILEYLAQTERSVDDLAKVSGLSVANTSQHLQQLRQVGLVCSSKRGLKVYYRIAGSDVVNLLKLLRGVSERHLADVGQLVNTYLTVKDELEPVAREDLLDRVKQGLVTVIDVRPEEEYAAGHVPGAINIPPDELEKRLQGIDSIQEVVAYCRGPHCVFSFNAVEQLRDKGVDAHRLEDGFPEWKSAGMPVELSE</sequence>
<evidence type="ECO:0000259" key="5">
    <source>
        <dbReference type="PROSITE" id="PS50987"/>
    </source>
</evidence>
<evidence type="ECO:0000259" key="4">
    <source>
        <dbReference type="PROSITE" id="PS50206"/>
    </source>
</evidence>
<dbReference type="InterPro" id="IPR036388">
    <property type="entry name" value="WH-like_DNA-bd_sf"/>
</dbReference>
<accession>A0A370DDZ8</accession>
<comment type="caution">
    <text evidence="6">The sequence shown here is derived from an EMBL/GenBank/DDBJ whole genome shotgun (WGS) entry which is preliminary data.</text>
</comment>
<feature type="domain" description="Rhodanese" evidence="4">
    <location>
        <begin position="127"/>
        <end position="216"/>
    </location>
</feature>
<evidence type="ECO:0000256" key="3">
    <source>
        <dbReference type="ARBA" id="ARBA00023163"/>
    </source>
</evidence>
<dbReference type="PANTHER" id="PTHR43132:SF8">
    <property type="entry name" value="HTH-TYPE TRANSCRIPTIONAL REGULATOR KMTR"/>
    <property type="match status" value="1"/>
</dbReference>
<dbReference type="EMBL" id="QFXC01000011">
    <property type="protein sequence ID" value="RDH83135.1"/>
    <property type="molecule type" value="Genomic_DNA"/>
</dbReference>
<feature type="domain" description="HTH arsR-type" evidence="5">
    <location>
        <begin position="3"/>
        <end position="97"/>
    </location>
</feature>
<name>A0A370DDZ8_9GAMM</name>
<dbReference type="InterPro" id="IPR011991">
    <property type="entry name" value="ArsR-like_HTH"/>
</dbReference>
<dbReference type="InterPro" id="IPR001845">
    <property type="entry name" value="HTH_ArsR_DNA-bd_dom"/>
</dbReference>
<dbReference type="Pfam" id="PF00581">
    <property type="entry name" value="Rhodanese"/>
    <property type="match status" value="1"/>
</dbReference>
<dbReference type="GO" id="GO:0003700">
    <property type="term" value="F:DNA-binding transcription factor activity"/>
    <property type="evidence" value="ECO:0007669"/>
    <property type="project" value="InterPro"/>
</dbReference>
<keyword evidence="3" id="KW-0804">Transcription</keyword>
<dbReference type="SMART" id="SM00418">
    <property type="entry name" value="HTH_ARSR"/>
    <property type="match status" value="1"/>
</dbReference>
<organism evidence="6 7">
    <name type="scientific">endosymbiont of Galathealinum brachiosum</name>
    <dbReference type="NCBI Taxonomy" id="2200906"/>
    <lineage>
        <taxon>Bacteria</taxon>
        <taxon>Pseudomonadati</taxon>
        <taxon>Pseudomonadota</taxon>
        <taxon>Gammaproteobacteria</taxon>
        <taxon>sulfur-oxidizing symbionts</taxon>
    </lineage>
</organism>
<dbReference type="CDD" id="cd00090">
    <property type="entry name" value="HTH_ARSR"/>
    <property type="match status" value="1"/>
</dbReference>
<dbReference type="InterPro" id="IPR051011">
    <property type="entry name" value="Metal_resp_trans_reg"/>
</dbReference>
<protein>
    <submittedName>
        <fullName evidence="6">ArsR family transcriptional regulator</fullName>
    </submittedName>
</protein>
<dbReference type="SUPFAM" id="SSF52821">
    <property type="entry name" value="Rhodanese/Cell cycle control phosphatase"/>
    <property type="match status" value="1"/>
</dbReference>
<dbReference type="Pfam" id="PF01022">
    <property type="entry name" value="HTH_5"/>
    <property type="match status" value="1"/>
</dbReference>
<dbReference type="PANTHER" id="PTHR43132">
    <property type="entry name" value="ARSENICAL RESISTANCE OPERON REPRESSOR ARSR-RELATED"/>
    <property type="match status" value="1"/>
</dbReference>
<dbReference type="SMART" id="SM00450">
    <property type="entry name" value="RHOD"/>
    <property type="match status" value="1"/>
</dbReference>
<keyword evidence="7" id="KW-1185">Reference proteome</keyword>
<dbReference type="PRINTS" id="PR00778">
    <property type="entry name" value="HTHARSR"/>
</dbReference>
<dbReference type="Proteomes" id="UP000254266">
    <property type="component" value="Unassembled WGS sequence"/>
</dbReference>
<dbReference type="GO" id="GO:0003677">
    <property type="term" value="F:DNA binding"/>
    <property type="evidence" value="ECO:0007669"/>
    <property type="project" value="UniProtKB-KW"/>
</dbReference>
<dbReference type="GO" id="GO:0004792">
    <property type="term" value="F:thiosulfate-cyanide sulfurtransferase activity"/>
    <property type="evidence" value="ECO:0007669"/>
    <property type="project" value="InterPro"/>
</dbReference>
<dbReference type="InterPro" id="IPR001307">
    <property type="entry name" value="Thiosulphate_STrfase_CS"/>
</dbReference>